<evidence type="ECO:0000313" key="2">
    <source>
        <dbReference type="Proteomes" id="UP000499080"/>
    </source>
</evidence>
<organism evidence="1 2">
    <name type="scientific">Araneus ventricosus</name>
    <name type="common">Orbweaver spider</name>
    <name type="synonym">Epeira ventricosa</name>
    <dbReference type="NCBI Taxonomy" id="182803"/>
    <lineage>
        <taxon>Eukaryota</taxon>
        <taxon>Metazoa</taxon>
        <taxon>Ecdysozoa</taxon>
        <taxon>Arthropoda</taxon>
        <taxon>Chelicerata</taxon>
        <taxon>Arachnida</taxon>
        <taxon>Araneae</taxon>
        <taxon>Araneomorphae</taxon>
        <taxon>Entelegynae</taxon>
        <taxon>Araneoidea</taxon>
        <taxon>Araneidae</taxon>
        <taxon>Araneus</taxon>
    </lineage>
</organism>
<sequence>MKQHLLFAEIYSGKPFPSLQDFFFLPPSRGTGGASLSELDRMVQDDVNQGISSYFSYGLSIRHYRVSATEFAPRLDRDVFDSQTLIDSTVMESTHFTFMQSIQSIAIVKFRLEDFWQNLPL</sequence>
<dbReference type="Proteomes" id="UP000499080">
    <property type="component" value="Unassembled WGS sequence"/>
</dbReference>
<dbReference type="AlphaFoldDB" id="A0A4Y2BSH2"/>
<evidence type="ECO:0000313" key="1">
    <source>
        <dbReference type="EMBL" id="GBL94629.1"/>
    </source>
</evidence>
<comment type="caution">
    <text evidence="1">The sequence shown here is derived from an EMBL/GenBank/DDBJ whole genome shotgun (WGS) entry which is preliminary data.</text>
</comment>
<accession>A0A4Y2BSH2</accession>
<reference evidence="1 2" key="1">
    <citation type="journal article" date="2019" name="Sci. Rep.">
        <title>Orb-weaving spider Araneus ventricosus genome elucidates the spidroin gene catalogue.</title>
        <authorList>
            <person name="Kono N."/>
            <person name="Nakamura H."/>
            <person name="Ohtoshi R."/>
            <person name="Moran D.A.P."/>
            <person name="Shinohara A."/>
            <person name="Yoshida Y."/>
            <person name="Fujiwara M."/>
            <person name="Mori M."/>
            <person name="Tomita M."/>
            <person name="Arakawa K."/>
        </authorList>
    </citation>
    <scope>NUCLEOTIDE SEQUENCE [LARGE SCALE GENOMIC DNA]</scope>
</reference>
<dbReference type="EMBL" id="BGPR01000104">
    <property type="protein sequence ID" value="GBL94629.1"/>
    <property type="molecule type" value="Genomic_DNA"/>
</dbReference>
<proteinExistence type="predicted"/>
<keyword evidence="2" id="KW-1185">Reference proteome</keyword>
<name>A0A4Y2BSH2_ARAVE</name>
<protein>
    <submittedName>
        <fullName evidence="1">Uncharacterized protein</fullName>
    </submittedName>
</protein>
<gene>
    <name evidence="1" type="ORF">AVEN_83952_1</name>
</gene>